<protein>
    <submittedName>
        <fullName evidence="6">DgyrCDS7878</fullName>
    </submittedName>
</protein>
<evidence type="ECO:0000256" key="5">
    <source>
        <dbReference type="RuleBase" id="RU004398"/>
    </source>
</evidence>
<dbReference type="InterPro" id="IPR013926">
    <property type="entry name" value="CGI121/TPRKB"/>
</dbReference>
<organism evidence="6 7">
    <name type="scientific">Dimorphilus gyrociliatus</name>
    <dbReference type="NCBI Taxonomy" id="2664684"/>
    <lineage>
        <taxon>Eukaryota</taxon>
        <taxon>Metazoa</taxon>
        <taxon>Spiralia</taxon>
        <taxon>Lophotrochozoa</taxon>
        <taxon>Annelida</taxon>
        <taxon>Polychaeta</taxon>
        <taxon>Polychaeta incertae sedis</taxon>
        <taxon>Dinophilidae</taxon>
        <taxon>Dimorphilus</taxon>
    </lineage>
</organism>
<evidence type="ECO:0000256" key="4">
    <source>
        <dbReference type="ARBA" id="ARBA00023242"/>
    </source>
</evidence>
<keyword evidence="4 5" id="KW-0539">Nucleus</keyword>
<evidence type="ECO:0000313" key="7">
    <source>
        <dbReference type="Proteomes" id="UP000549394"/>
    </source>
</evidence>
<keyword evidence="3" id="KW-0819">tRNA processing</keyword>
<dbReference type="PANTHER" id="PTHR15840">
    <property type="entry name" value="CGI-121 FAMILY MEMBER"/>
    <property type="match status" value="1"/>
</dbReference>
<comment type="similarity">
    <text evidence="2 5">Belongs to the CGI121/TPRKB family.</text>
</comment>
<dbReference type="Proteomes" id="UP000549394">
    <property type="component" value="Unassembled WGS sequence"/>
</dbReference>
<comment type="caution">
    <text evidence="6">The sequence shown here is derived from an EMBL/GenBank/DDBJ whole genome shotgun (WGS) entry which is preliminary data.</text>
</comment>
<dbReference type="GO" id="GO:0005634">
    <property type="term" value="C:nucleus"/>
    <property type="evidence" value="ECO:0007669"/>
    <property type="project" value="UniProtKB-SubCell"/>
</dbReference>
<dbReference type="Gene3D" id="3.30.2380.10">
    <property type="entry name" value="CGI121/TPRKB"/>
    <property type="match status" value="1"/>
</dbReference>
<dbReference type="AlphaFoldDB" id="A0A7I8VUN2"/>
<sequence>MEIFAQNSFINDSYIISLVLFNNVSNSSEIRNMAIKREINATLLKPQAIVDSFQVLLAANKALSNYLGKTMYTKSLHSEIIFSLSASRSVRIQFLKNTKNCHYNLEISEKDKSSIDEICSRVRGDPVKVDSIGTFTNIPVIKQLYKIDESELAHSNLNDVVYSRMAAKEFVNY</sequence>
<dbReference type="PANTHER" id="PTHR15840:SF10">
    <property type="entry name" value="EKC_KEOPS COMPLEX SUBUNIT TPRKB"/>
    <property type="match status" value="1"/>
</dbReference>
<dbReference type="GO" id="GO:0000408">
    <property type="term" value="C:EKC/KEOPS complex"/>
    <property type="evidence" value="ECO:0007669"/>
    <property type="project" value="TreeGrafter"/>
</dbReference>
<dbReference type="GO" id="GO:0005829">
    <property type="term" value="C:cytosol"/>
    <property type="evidence" value="ECO:0007669"/>
    <property type="project" value="TreeGrafter"/>
</dbReference>
<reference evidence="6 7" key="1">
    <citation type="submission" date="2020-08" db="EMBL/GenBank/DDBJ databases">
        <authorList>
            <person name="Hejnol A."/>
        </authorList>
    </citation>
    <scope>NUCLEOTIDE SEQUENCE [LARGE SCALE GENOMIC DNA]</scope>
</reference>
<evidence type="ECO:0000313" key="6">
    <source>
        <dbReference type="EMBL" id="CAD5119246.1"/>
    </source>
</evidence>
<gene>
    <name evidence="6" type="ORF">DGYR_LOCUS7517</name>
</gene>
<accession>A0A7I8VUN2</accession>
<evidence type="ECO:0000256" key="2">
    <source>
        <dbReference type="ARBA" id="ARBA00005546"/>
    </source>
</evidence>
<dbReference type="Pfam" id="PF08617">
    <property type="entry name" value="CGI-121"/>
    <property type="match status" value="1"/>
</dbReference>
<name>A0A7I8VUN2_9ANNE</name>
<dbReference type="EMBL" id="CAJFCJ010000009">
    <property type="protein sequence ID" value="CAD5119246.1"/>
    <property type="molecule type" value="Genomic_DNA"/>
</dbReference>
<comment type="subcellular location">
    <subcellularLocation>
        <location evidence="1">Nucleus</location>
    </subcellularLocation>
</comment>
<dbReference type="OrthoDB" id="329139at2759"/>
<dbReference type="GO" id="GO:0002949">
    <property type="term" value="P:tRNA threonylcarbamoyladenosine modification"/>
    <property type="evidence" value="ECO:0007669"/>
    <property type="project" value="TreeGrafter"/>
</dbReference>
<evidence type="ECO:0000256" key="1">
    <source>
        <dbReference type="ARBA" id="ARBA00004123"/>
    </source>
</evidence>
<dbReference type="SUPFAM" id="SSF143870">
    <property type="entry name" value="PF0523-like"/>
    <property type="match status" value="1"/>
</dbReference>
<evidence type="ECO:0000256" key="3">
    <source>
        <dbReference type="ARBA" id="ARBA00022694"/>
    </source>
</evidence>
<dbReference type="InterPro" id="IPR036504">
    <property type="entry name" value="CGI121/TPRKB_sf"/>
</dbReference>
<keyword evidence="7" id="KW-1185">Reference proteome</keyword>
<proteinExistence type="inferred from homology"/>